<accession>A0A8C5L6M4</accession>
<dbReference type="Proteomes" id="UP000694385">
    <property type="component" value="Unassembled WGS sequence"/>
</dbReference>
<reference evidence="1" key="1">
    <citation type="submission" date="2025-08" db="UniProtKB">
        <authorList>
            <consortium name="Ensembl"/>
        </authorList>
    </citation>
    <scope>IDENTIFICATION</scope>
</reference>
<proteinExistence type="predicted"/>
<organism evidence="1 2">
    <name type="scientific">Jaculus jaculus</name>
    <name type="common">Lesser Egyptian jerboa</name>
    <dbReference type="NCBI Taxonomy" id="51337"/>
    <lineage>
        <taxon>Eukaryota</taxon>
        <taxon>Metazoa</taxon>
        <taxon>Chordata</taxon>
        <taxon>Craniata</taxon>
        <taxon>Vertebrata</taxon>
        <taxon>Euteleostomi</taxon>
        <taxon>Mammalia</taxon>
        <taxon>Eutheria</taxon>
        <taxon>Euarchontoglires</taxon>
        <taxon>Glires</taxon>
        <taxon>Rodentia</taxon>
        <taxon>Myomorpha</taxon>
        <taxon>Dipodoidea</taxon>
        <taxon>Dipodidae</taxon>
        <taxon>Dipodinae</taxon>
        <taxon>Jaculus</taxon>
    </lineage>
</organism>
<reference evidence="1" key="2">
    <citation type="submission" date="2025-09" db="UniProtKB">
        <authorList>
            <consortium name="Ensembl"/>
        </authorList>
    </citation>
    <scope>IDENTIFICATION</scope>
</reference>
<dbReference type="GeneTree" id="ENSGT00900000143153"/>
<name>A0A8C5L6M4_JACJA</name>
<evidence type="ECO:0000313" key="2">
    <source>
        <dbReference type="Proteomes" id="UP000694385"/>
    </source>
</evidence>
<keyword evidence="2" id="KW-1185">Reference proteome</keyword>
<dbReference type="OMA" id="FNCAMNT"/>
<sequence>MVLNRSLSQSTAMIRVTSSAGRPTALSTITMVTRPAWGTPAAPMLAAVAVILDTSPHLMVMICPMLKSKSFSCAMNTAATAS</sequence>
<protein>
    <submittedName>
        <fullName evidence="1">Uncharacterized protein</fullName>
    </submittedName>
</protein>
<dbReference type="AlphaFoldDB" id="A0A8C5L6M4"/>
<dbReference type="Ensembl" id="ENSJJAT00000026064.1">
    <property type="protein sequence ID" value="ENSJJAP00000019528.1"/>
    <property type="gene ID" value="ENSJJAG00000020462.1"/>
</dbReference>
<evidence type="ECO:0000313" key="1">
    <source>
        <dbReference type="Ensembl" id="ENSJJAP00000019528.1"/>
    </source>
</evidence>